<accession>A0A1I3BRK1</accession>
<dbReference type="InterPro" id="IPR023606">
    <property type="entry name" value="CoA-Trfase_III_dom_1_sf"/>
</dbReference>
<proteinExistence type="predicted"/>
<dbReference type="InterPro" id="IPR044855">
    <property type="entry name" value="CoA-Trfase_III_dom3_sf"/>
</dbReference>
<name>A0A1I3BRK1_9RHOB</name>
<dbReference type="AlphaFoldDB" id="A0A1I3BRK1"/>
<evidence type="ECO:0000313" key="3">
    <source>
        <dbReference type="Proteomes" id="UP000199377"/>
    </source>
</evidence>
<dbReference type="InterPro" id="IPR050483">
    <property type="entry name" value="CoA-transferase_III_domain"/>
</dbReference>
<dbReference type="Gene3D" id="3.40.50.10540">
    <property type="entry name" value="Crotonobetainyl-coa:carnitine coa-transferase, domain 1"/>
    <property type="match status" value="1"/>
</dbReference>
<dbReference type="SUPFAM" id="SSF89796">
    <property type="entry name" value="CoA-transferase family III (CaiB/BaiF)"/>
    <property type="match status" value="1"/>
</dbReference>
<dbReference type="Gene3D" id="3.30.1540.10">
    <property type="entry name" value="formyl-coa transferase, domain 3"/>
    <property type="match status" value="1"/>
</dbReference>
<dbReference type="Proteomes" id="UP000199377">
    <property type="component" value="Unassembled WGS sequence"/>
</dbReference>
<dbReference type="InterPro" id="IPR003673">
    <property type="entry name" value="CoA-Trfase_fam_III"/>
</dbReference>
<dbReference type="PANTHER" id="PTHR48207">
    <property type="entry name" value="SUCCINATE--HYDROXYMETHYLGLUTARATE COA-TRANSFERASE"/>
    <property type="match status" value="1"/>
</dbReference>
<dbReference type="GO" id="GO:0008410">
    <property type="term" value="F:CoA-transferase activity"/>
    <property type="evidence" value="ECO:0007669"/>
    <property type="project" value="TreeGrafter"/>
</dbReference>
<dbReference type="STRING" id="1114924.SAMN05216258_101294"/>
<dbReference type="EMBL" id="FOQH01000001">
    <property type="protein sequence ID" value="SFH64902.1"/>
    <property type="molecule type" value="Genomic_DNA"/>
</dbReference>
<dbReference type="Pfam" id="PF02515">
    <property type="entry name" value="CoA_transf_3"/>
    <property type="match status" value="1"/>
</dbReference>
<keyword evidence="3" id="KW-1185">Reference proteome</keyword>
<sequence>MSAPSPTSAPAAPAGPMSRYRVLDLTRIRSGPTCVRQFADWGADVIKVEPPDDASGYADRASSDFQNLHRNKRSLTLDLKSAEGREILMRLVDGADVLVENFRPRVKARLGLDWEGLHARNPRLVLGSISGFGQTGPYADLPGFDQVAQGMGGLMSVTGLPGQGPVRVGVPIADLTAGMFCAMGILMALLDRERTGEGRWVQTSLLQAQVAMLDFQAARWLIDGVVPGQAGNDHPTATPMGVYPTRDGSMNIAVTGARMWRDFCAVIGRPELADDPRYATGPKRLENREALNALVREITRTRTTEDLRSALEAAAIPCGPIYGIDEVFEDPQVRHLGLVGEVEHPVRGRLKVLNQPLRMSGAEPVLDRPTPEAGQHTVEVLAELGLDAEAIRGLKERKVV</sequence>
<dbReference type="PANTHER" id="PTHR48207:SF3">
    <property type="entry name" value="SUCCINATE--HYDROXYMETHYLGLUTARATE COA-TRANSFERASE"/>
    <property type="match status" value="1"/>
</dbReference>
<dbReference type="OrthoDB" id="7208981at2"/>
<reference evidence="2 3" key="1">
    <citation type="submission" date="2016-10" db="EMBL/GenBank/DDBJ databases">
        <authorList>
            <person name="de Groot N.N."/>
        </authorList>
    </citation>
    <scope>NUCLEOTIDE SEQUENCE [LARGE SCALE GENOMIC DNA]</scope>
    <source>
        <strain evidence="2 3">CGMCC 1.11030</strain>
    </source>
</reference>
<gene>
    <name evidence="2" type="ORF">SAMN05216258_101294</name>
</gene>
<protein>
    <submittedName>
        <fullName evidence="2">Crotonobetainyl-CoA:carnitine CoA-transferase CaiB</fullName>
    </submittedName>
</protein>
<keyword evidence="1 2" id="KW-0808">Transferase</keyword>
<organism evidence="2 3">
    <name type="scientific">Albimonas pacifica</name>
    <dbReference type="NCBI Taxonomy" id="1114924"/>
    <lineage>
        <taxon>Bacteria</taxon>
        <taxon>Pseudomonadati</taxon>
        <taxon>Pseudomonadota</taxon>
        <taxon>Alphaproteobacteria</taxon>
        <taxon>Rhodobacterales</taxon>
        <taxon>Paracoccaceae</taxon>
        <taxon>Albimonas</taxon>
    </lineage>
</organism>
<evidence type="ECO:0000256" key="1">
    <source>
        <dbReference type="ARBA" id="ARBA00022679"/>
    </source>
</evidence>
<evidence type="ECO:0000313" key="2">
    <source>
        <dbReference type="EMBL" id="SFH64902.1"/>
    </source>
</evidence>
<dbReference type="RefSeq" id="WP_092857095.1">
    <property type="nucleotide sequence ID" value="NZ_FOQH01000001.1"/>
</dbReference>